<comment type="caution">
    <text evidence="1">The sequence shown here is derived from an EMBL/GenBank/DDBJ whole genome shotgun (WGS) entry which is preliminary data.</text>
</comment>
<proteinExistence type="predicted"/>
<reference evidence="1" key="1">
    <citation type="submission" date="2019-03" db="EMBL/GenBank/DDBJ databases">
        <title>Candidatus Syntrophosphaera thermopropionivorans: a novel player in syntrophic propionate oxidation during anaerobic digestion.</title>
        <authorList>
            <person name="Dyksma S."/>
        </authorList>
    </citation>
    <scope>NUCLEOTIDE SEQUENCE</scope>
    <source>
        <strain evidence="1">W5</strain>
    </source>
</reference>
<evidence type="ECO:0000313" key="1">
    <source>
        <dbReference type="EMBL" id="TDF74156.1"/>
    </source>
</evidence>
<accession>A0AC61QKE6</accession>
<evidence type="ECO:0000313" key="2">
    <source>
        <dbReference type="Proteomes" id="UP000294588"/>
    </source>
</evidence>
<keyword evidence="2" id="KW-1185">Reference proteome</keyword>
<organism evidence="1 2">
    <name type="scientific">Candidatus Syntrophosphaera thermopropionivorans</name>
    <dbReference type="NCBI Taxonomy" id="2593015"/>
    <lineage>
        <taxon>Bacteria</taxon>
        <taxon>Pseudomonadati</taxon>
        <taxon>Candidatus Cloacimonadota</taxon>
        <taxon>Candidatus Cloacimonadia</taxon>
        <taxon>Candidatus Cloacimonadales</taxon>
        <taxon>Candidatus Cloacimonadaceae</taxon>
        <taxon>Candidatus Syntrophosphaera</taxon>
    </lineage>
</organism>
<dbReference type="Proteomes" id="UP000294588">
    <property type="component" value="Unassembled WGS sequence"/>
</dbReference>
<dbReference type="EMBL" id="SMOG01000002">
    <property type="protein sequence ID" value="TDF74156.1"/>
    <property type="molecule type" value="Genomic_DNA"/>
</dbReference>
<protein>
    <submittedName>
        <fullName evidence="1">Peptidylprolyl isomerase</fullName>
    </submittedName>
</protein>
<keyword evidence="1" id="KW-0413">Isomerase</keyword>
<name>A0AC61QKE6_9BACT</name>
<sequence length="595" mass="69175">MLDQLVKKQKVIIYIIAIAFILSIGAGGIFGGEKIIQALGGNYLGKVNGTKITPQQYNLKIQEIKERYEAQGQKIDESYMPYIQNTAWEELVNEILWQQQIKKHRIKVTEAEIKNAIENDIPQELLQNESLQTNGVFDKKKYFQALNNNPQFKLQMYEYMKTYLPRKKLQQKIMSEAGITLDSLKQEFIKENDKVYGKTIWFSYHKADSVYVSDAEIKKYYEEHKDTEFKKGPASRIKYITIPIQPSERDYNEVKLEIDEIYRMVNPENFPIIAEQYSEDESSAKQGGSLGVFGRGQMVPEFEKVAFSLKPGEISKPFKTDFGWHIVKCDSIINDQIKASHILLKVTTSDETKREFYEKAKQARKLIAKKGIDAAAKELNLEVITSDWLPHDQQQIPGIGQHGGLHQFMVKKKPGKVSDVFQLNIQGKPSYLIAQVVENRKFYYEDFNAKKLQIKYDLERQKKIALMKAKAEDFIKRVPKDKYFDVAAAEGWDIIELKGHKKDSRLPAPVNATLEEFDKAALALNTGQYSDIVNTKEGPFIIYAEKREKPDMQQFTKEKQEEIRKRLEEAAFNRWWQQIRKEAKIIDNRYKYGYY</sequence>
<gene>
    <name evidence="1" type="ORF">E0946_01655</name>
</gene>